<dbReference type="Proteomes" id="UP000095287">
    <property type="component" value="Unplaced"/>
</dbReference>
<reference evidence="2" key="1">
    <citation type="submission" date="2016-11" db="UniProtKB">
        <authorList>
            <consortium name="WormBaseParasite"/>
        </authorList>
    </citation>
    <scope>IDENTIFICATION</scope>
</reference>
<dbReference type="AlphaFoldDB" id="A0A1I7Y397"/>
<accession>A0A1I7Y397</accession>
<evidence type="ECO:0000313" key="1">
    <source>
        <dbReference type="Proteomes" id="UP000095287"/>
    </source>
</evidence>
<dbReference type="WBParaSite" id="L893_g12219.t1">
    <property type="protein sequence ID" value="L893_g12219.t1"/>
    <property type="gene ID" value="L893_g12219"/>
</dbReference>
<keyword evidence="1" id="KW-1185">Reference proteome</keyword>
<organism evidence="1 2">
    <name type="scientific">Steinernema glaseri</name>
    <dbReference type="NCBI Taxonomy" id="37863"/>
    <lineage>
        <taxon>Eukaryota</taxon>
        <taxon>Metazoa</taxon>
        <taxon>Ecdysozoa</taxon>
        <taxon>Nematoda</taxon>
        <taxon>Chromadorea</taxon>
        <taxon>Rhabditida</taxon>
        <taxon>Tylenchina</taxon>
        <taxon>Panagrolaimomorpha</taxon>
        <taxon>Strongyloidoidea</taxon>
        <taxon>Steinernematidae</taxon>
        <taxon>Steinernema</taxon>
    </lineage>
</organism>
<evidence type="ECO:0000313" key="2">
    <source>
        <dbReference type="WBParaSite" id="L893_g12219.t1"/>
    </source>
</evidence>
<proteinExistence type="predicted"/>
<name>A0A1I7Y397_9BILA</name>
<protein>
    <submittedName>
        <fullName evidence="2">Uncharacterized protein</fullName>
    </submittedName>
</protein>
<sequence length="34" mass="4166">MSLLLWLSEQMNFMIKETYTHRLGRLGVSRRRLE</sequence>